<dbReference type="RefSeq" id="WP_148539614.1">
    <property type="nucleotide sequence ID" value="NZ_VSDQ01000107.1"/>
</dbReference>
<dbReference type="InterPro" id="IPR058515">
    <property type="entry name" value="DUF8202"/>
</dbReference>
<feature type="domain" description="LamG-like jellyroll fold" evidence="9">
    <location>
        <begin position="1626"/>
        <end position="1758"/>
    </location>
</feature>
<evidence type="ECO:0000256" key="4">
    <source>
        <dbReference type="ARBA" id="ARBA00022729"/>
    </source>
</evidence>
<evidence type="ECO:0000313" key="10">
    <source>
        <dbReference type="EMBL" id="TYA94738.1"/>
    </source>
</evidence>
<reference evidence="10 11" key="1">
    <citation type="submission" date="2019-08" db="EMBL/GenBank/DDBJ databases">
        <title>Seonamhaeicola sediminis sp. nov., isolated from marine sediment.</title>
        <authorList>
            <person name="Cao W.R."/>
        </authorList>
    </citation>
    <scope>NUCLEOTIDE SEQUENCE [LARGE SCALE GENOMIC DNA]</scope>
    <source>
        <strain evidence="10 11">B011</strain>
    </source>
</reference>
<dbReference type="SUPFAM" id="SSF49899">
    <property type="entry name" value="Concanavalin A-like lectins/glucanases"/>
    <property type="match status" value="1"/>
</dbReference>
<evidence type="ECO:0000256" key="3">
    <source>
        <dbReference type="ARBA" id="ARBA00022490"/>
    </source>
</evidence>
<gene>
    <name evidence="10" type="ORF">FUA24_00685</name>
</gene>
<keyword evidence="11" id="KW-1185">Reference proteome</keyword>
<dbReference type="Pfam" id="PF26628">
    <property type="entry name" value="DUF8202"/>
    <property type="match status" value="1"/>
</dbReference>
<dbReference type="SMART" id="SM00560">
    <property type="entry name" value="LamGL"/>
    <property type="match status" value="1"/>
</dbReference>
<feature type="signal peptide" evidence="8">
    <location>
        <begin position="1"/>
        <end position="25"/>
    </location>
</feature>
<dbReference type="GO" id="GO:0004553">
    <property type="term" value="F:hydrolase activity, hydrolyzing O-glycosyl compounds"/>
    <property type="evidence" value="ECO:0007669"/>
    <property type="project" value="UniProtKB-ARBA"/>
</dbReference>
<dbReference type="Gene3D" id="2.60.120.200">
    <property type="match status" value="1"/>
</dbReference>
<feature type="chain" id="PRO_5022827768" evidence="8">
    <location>
        <begin position="26"/>
        <end position="2493"/>
    </location>
</feature>
<dbReference type="InterPro" id="IPR026444">
    <property type="entry name" value="Secre_tail"/>
</dbReference>
<protein>
    <submittedName>
        <fullName evidence="10">Choice-of-anchor D domain-containing protein</fullName>
    </submittedName>
</protein>
<evidence type="ECO:0000256" key="8">
    <source>
        <dbReference type="SAM" id="SignalP"/>
    </source>
</evidence>
<evidence type="ECO:0000256" key="2">
    <source>
        <dbReference type="ARBA" id="ARBA00004496"/>
    </source>
</evidence>
<name>A0A5D0JIP0_9FLAO</name>
<dbReference type="GO" id="GO:0005975">
    <property type="term" value="P:carbohydrate metabolic process"/>
    <property type="evidence" value="ECO:0007669"/>
    <property type="project" value="UniProtKB-ARBA"/>
</dbReference>
<accession>A0A5D0JIP0</accession>
<dbReference type="Pfam" id="PF20009">
    <property type="entry name" value="GEVED"/>
    <property type="match status" value="2"/>
</dbReference>
<dbReference type="EMBL" id="VSDQ01000107">
    <property type="protein sequence ID" value="TYA94738.1"/>
    <property type="molecule type" value="Genomic_DNA"/>
</dbReference>
<dbReference type="InterPro" id="IPR045474">
    <property type="entry name" value="GEVED"/>
</dbReference>
<keyword evidence="5" id="KW-0969">Cilium</keyword>
<dbReference type="Gene3D" id="2.60.40.10">
    <property type="entry name" value="Immunoglobulins"/>
    <property type="match status" value="5"/>
</dbReference>
<keyword evidence="6" id="KW-1015">Disulfide bond</keyword>
<dbReference type="InterPro" id="IPR001791">
    <property type="entry name" value="Laminin_G"/>
</dbReference>
<keyword evidence="4 8" id="KW-0732">Signal</keyword>
<comment type="caution">
    <text evidence="10">The sequence shown here is derived from an EMBL/GenBank/DDBJ whole genome shotgun (WGS) entry which is preliminary data.</text>
</comment>
<dbReference type="Pfam" id="PF13385">
    <property type="entry name" value="Laminin_G_3"/>
    <property type="match status" value="1"/>
</dbReference>
<dbReference type="OrthoDB" id="2582440at2"/>
<comment type="subcellular location">
    <subcellularLocation>
        <location evidence="1">Cell projection</location>
        <location evidence="1">Cilium</location>
    </subcellularLocation>
    <subcellularLocation>
        <location evidence="2">Cytoplasm</location>
    </subcellularLocation>
</comment>
<proteinExistence type="predicted"/>
<evidence type="ECO:0000256" key="6">
    <source>
        <dbReference type="ARBA" id="ARBA00023157"/>
    </source>
</evidence>
<dbReference type="GO" id="GO:0005737">
    <property type="term" value="C:cytoplasm"/>
    <property type="evidence" value="ECO:0007669"/>
    <property type="project" value="UniProtKB-SubCell"/>
</dbReference>
<keyword evidence="7" id="KW-0966">Cell projection</keyword>
<evidence type="ECO:0000313" key="11">
    <source>
        <dbReference type="Proteomes" id="UP000323930"/>
    </source>
</evidence>
<organism evidence="10 11">
    <name type="scientific">Seonamhaeicola marinus</name>
    <dbReference type="NCBI Taxonomy" id="1912246"/>
    <lineage>
        <taxon>Bacteria</taxon>
        <taxon>Pseudomonadati</taxon>
        <taxon>Bacteroidota</taxon>
        <taxon>Flavobacteriia</taxon>
        <taxon>Flavobacteriales</taxon>
        <taxon>Flavobacteriaceae</taxon>
    </lineage>
</organism>
<dbReference type="CDD" id="cd00110">
    <property type="entry name" value="LamG"/>
    <property type="match status" value="1"/>
</dbReference>
<dbReference type="InterPro" id="IPR053879">
    <property type="entry name" value="HYDIN_VesB_CFA65-like_Ig"/>
</dbReference>
<sequence>MKKLDLSLGFCILLVCTLFSIRTFAQDTLDSESFESGMGIWSTSGNAVRINNSNPSCGGSRSIRMRQNSSAILSSSTLNLTSYTQIDFSFCHKANSDVDTGEGVNLEYFDGTSWIQLQQYRRGTEFSTTGNGNPHNFSFTITTGGYTFPTNARFRIVNNTNNNSKRNIIDNIEILGYTSASYCASNGDDTSGEYINRVQLNTLDNTPAGSGAGTTSTGYSDFTALSTDLTINSNYTITVSPFWSSTNWSEAYSVWIDYNQDGDFTDSGEQVWSLSATSSPSVSGSFTIPATALTGSTRMRVSMRYNTIPSSCGNFDFGEVEDYTVNITSAAPQPEINIQGNATNIVDGDTTPNTSDDTEFGSIANSTTLDHTFTIQNTGSSTLNLTGSPIVSISGNAAFSVLTQPSSNNITSGGSDLTFIVRFAPTIDVTNAQATISISNNDANEDPYTFVVQGSSFTPSPEINIQGNGNSITDGDTTPNATDDTEFGSIANSTTLDHTFTIQNTGNATLNLNGAPIVSISGNGAFSVLTQPSSNNITSGGSDLTFVVRFAPTVDSTNAQATISISNNDANEDPYTFVVQGSSFTPQPEINIQGNGNTIADGDTTPSTTDDTNFGDVLVTGGTGVSTFTIQNLGSADLNLTGSSPYITISGSNAADFSITSIPSSPISPSSNTTFAITFDPSSTGLRQATITIANNDSSESSYSFDVQGNGVAASYCSSNGDSTGGEYINRVQLNTLDNTPAGSGAGTTSTGYSDFTALSTDLTINSNYTITVSPFWSSTNWSEAYSVWIDYNQDGDFTDSGEQVWSLSATSSPSVSGSFTIPATALTGSTRMRVSMRYNTIPSSCGNFNFGEVEDYTVNIISAAPQPEINIQGNGTNIADGDTTPSVLDDTDFGNVDVTLGTNANTFTIQNTGSGILNLTGASPYISISGTNAADFSVTAIPSATISASGTTTFSITFNPSAIGLRSATISIANNDSDEPTYTFNIQGNGTTTAQEIDVLGNGISIADGDTTPSLPDHTDFGNVLVSSGTIARTFTIENYGTVNSLNLTGVSPYITITGTHSADFTVTSIPSNSIAGSSNTTFVITFNPSATGLRTATITIDNNDADESSYTFNIQGSGTNVTGPGGVSSGLQLWLKSTDGLAYTDGQSVSIWQDQGNASDAVAPVSGVEPTYKDNITDNLNFNPVVDFDNNYTSISVDSDFSFDNTSTQFLQGSSGYYSQDVFVVLVPDVTVTSIFGSMDIFCGDEDPGRNEQDGTGLGFGRYTSRFSGEIIAYAHGTAGGSGGYGVAEIGTGSSYSNPSIINIRNNSGATQQELFLNATDIETNQNDVADFANVNNSRYWIGRSEGWEASTDARIAEIITFSSRKSDTDLTQERNRIQSYLAVKYGITLGANGTSQDYVNSDGNVIWDQSVNSGYNYDVAGIGRDDNSTLIQKQSSSINNASDGSGPVEGILTIGLSDIYDTNNLNINNNTTNFSDKQFLMWGNNGADLNLAATTVSVDMSSGVSGLTTPVTFTAMQRVWKVVETGGDVPSVKIRIPQNAIRNITPPGNFLMFISNTTVFDPTADYRVMTADGSGNLETDYNFDGTKYITFGYAPQVVAERSVYFNGSSDYIDVEDNLDLNNTQFTISAWIKRGTGSTNASIISKRNAANTEGYDLRLDAAGRLQFTVNGNAASLTSSVVIPENKWHEVAIVYNSGTATFCIDGVEDTSGALPAPVQTSQSFLIGAADGYDPNTTDFFTGNIDEVRVWNIALTIDQLRYIMNQEISHDMYLTLEYGDVIPTSITNNEISSIPWTNLAAYYPMQVFTYTNTNDMSGNNLQGALRNLNTVDYQTAPLPYRTQASGSWDDPATWLNNTDQILPNSLSIVDGTTPIDWNIVEIDNDVYLGSSPTAARSRNCTVEALIINSGELQVNGDNGSHTGIGLTVSHYLKLDGVLDLEGESQLIQTNESDLDVTSAGTIEKDQQGTRDLYTYNYWSSPVSTSNTSSNNNSFSLDTNVLKNGTISATPNNIMFSSTSYDGAVYGNDISIADYWIWKYANQTNNSYSSWQHVRSTGTLNPGEGFTMKGVANTGGVVSLTQNYVFDGKPNNGDISLTISAGNDYLIGNPYPSAIDANEFIMDNISNLEVSGRNTSGNIINGALYFWDHFGGGNHNRKSYEGGYATYTLMGGVPAVANDATMNNTGAIGTKTPGRYIPVGQGFFVSTVSDASLSGASNDPALGQPIVGGNLVFQNSQRAYQNEVSASSTFLKNTKGKSKGSLSTNKAEDTREKIRLLFDSPNGYHREILVGVQKNTSQSFDIGYDAILIDQNHEDMFWNFNEVKYSIQSVDNFNEDQILPLGLKTQIEGLAHISIKDLDNIDNNKNIYLFDSELNIYHNLRENDYEVHLTAGEHLDRFEIVFNKQSSLSIEEARIEGLQTYFSNERRKIIVHNSSNKHIKNVEVYNMLGQSVENFNLNTNENYIEINAKTINTGVYLIKVNTQHESATKKVLVE</sequence>
<dbReference type="Pfam" id="PF22544">
    <property type="entry name" value="HYDIN_VesB_CFA65-like_Ig"/>
    <property type="match status" value="1"/>
</dbReference>
<dbReference type="InterPro" id="IPR013320">
    <property type="entry name" value="ConA-like_dom_sf"/>
</dbReference>
<dbReference type="InterPro" id="IPR006558">
    <property type="entry name" value="LamG-like"/>
</dbReference>
<evidence type="ECO:0000256" key="7">
    <source>
        <dbReference type="ARBA" id="ARBA00023273"/>
    </source>
</evidence>
<evidence type="ECO:0000256" key="1">
    <source>
        <dbReference type="ARBA" id="ARBA00004138"/>
    </source>
</evidence>
<dbReference type="InterPro" id="IPR013783">
    <property type="entry name" value="Ig-like_fold"/>
</dbReference>
<evidence type="ECO:0000256" key="5">
    <source>
        <dbReference type="ARBA" id="ARBA00023069"/>
    </source>
</evidence>
<dbReference type="NCBIfam" id="TIGR04183">
    <property type="entry name" value="Por_Secre_tail"/>
    <property type="match status" value="1"/>
</dbReference>
<dbReference type="NCBIfam" id="NF012200">
    <property type="entry name" value="choice_anch_D"/>
    <property type="match status" value="5"/>
</dbReference>
<dbReference type="Pfam" id="PF18962">
    <property type="entry name" value="Por_Secre_tail"/>
    <property type="match status" value="1"/>
</dbReference>
<evidence type="ECO:0000259" key="9">
    <source>
        <dbReference type="SMART" id="SM00560"/>
    </source>
</evidence>
<dbReference type="Proteomes" id="UP000323930">
    <property type="component" value="Unassembled WGS sequence"/>
</dbReference>
<keyword evidence="3" id="KW-0963">Cytoplasm</keyword>